<reference evidence="2 3" key="1">
    <citation type="journal article" date="2023" name="Nucleic Acids Res.">
        <title>The hologenome of Daphnia magna reveals possible DNA methylation and microbiome-mediated evolution of the host genome.</title>
        <authorList>
            <person name="Chaturvedi A."/>
            <person name="Li X."/>
            <person name="Dhandapani V."/>
            <person name="Marshall H."/>
            <person name="Kissane S."/>
            <person name="Cuenca-Cambronero M."/>
            <person name="Asole G."/>
            <person name="Calvet F."/>
            <person name="Ruiz-Romero M."/>
            <person name="Marangio P."/>
            <person name="Guigo R."/>
            <person name="Rago D."/>
            <person name="Mirbahai L."/>
            <person name="Eastwood N."/>
            <person name="Colbourne J.K."/>
            <person name="Zhou J."/>
            <person name="Mallon E."/>
            <person name="Orsini L."/>
        </authorList>
    </citation>
    <scope>NUCLEOTIDE SEQUENCE [LARGE SCALE GENOMIC DNA]</scope>
    <source>
        <strain evidence="2">LRV0_1</strain>
    </source>
</reference>
<keyword evidence="3" id="KW-1185">Reference proteome</keyword>
<name>A0ABQ9ZUX5_9CRUS</name>
<proteinExistence type="predicted"/>
<evidence type="ECO:0000313" key="2">
    <source>
        <dbReference type="EMBL" id="KAK4016556.1"/>
    </source>
</evidence>
<dbReference type="EMBL" id="JAOYFB010000005">
    <property type="protein sequence ID" value="KAK4016556.1"/>
    <property type="molecule type" value="Genomic_DNA"/>
</dbReference>
<evidence type="ECO:0000313" key="3">
    <source>
        <dbReference type="Proteomes" id="UP001234178"/>
    </source>
</evidence>
<gene>
    <name evidence="2" type="ORF">OUZ56_031513</name>
</gene>
<dbReference type="Proteomes" id="UP001234178">
    <property type="component" value="Unassembled WGS sequence"/>
</dbReference>
<protein>
    <submittedName>
        <fullName evidence="2">Uncharacterized protein</fullName>
    </submittedName>
</protein>
<sequence>MMDSLEEITEKSLLAEEDTGTRHPPPKKKLYQGNDDGNEEKQNKIYKSVLGSLPEWQATGGSRNASRPPLLCLTEIIYTLMHALLCPNLPAVESGGSSGCPMMKLVTLIQQFQTSKGCGYFR</sequence>
<feature type="region of interest" description="Disordered" evidence="1">
    <location>
        <begin position="1"/>
        <end position="42"/>
    </location>
</feature>
<evidence type="ECO:0000256" key="1">
    <source>
        <dbReference type="SAM" id="MobiDB-lite"/>
    </source>
</evidence>
<accession>A0ABQ9ZUX5</accession>
<organism evidence="2 3">
    <name type="scientific">Daphnia magna</name>
    <dbReference type="NCBI Taxonomy" id="35525"/>
    <lineage>
        <taxon>Eukaryota</taxon>
        <taxon>Metazoa</taxon>
        <taxon>Ecdysozoa</taxon>
        <taxon>Arthropoda</taxon>
        <taxon>Crustacea</taxon>
        <taxon>Branchiopoda</taxon>
        <taxon>Diplostraca</taxon>
        <taxon>Cladocera</taxon>
        <taxon>Anomopoda</taxon>
        <taxon>Daphniidae</taxon>
        <taxon>Daphnia</taxon>
    </lineage>
</organism>
<comment type="caution">
    <text evidence="2">The sequence shown here is derived from an EMBL/GenBank/DDBJ whole genome shotgun (WGS) entry which is preliminary data.</text>
</comment>